<dbReference type="PANTHER" id="PTHR38446:SF1">
    <property type="entry name" value="BLL0914 PROTEIN"/>
    <property type="match status" value="1"/>
</dbReference>
<evidence type="ECO:0000256" key="1">
    <source>
        <dbReference type="SAM" id="Phobius"/>
    </source>
</evidence>
<feature type="transmembrane region" description="Helical" evidence="1">
    <location>
        <begin position="81"/>
        <end position="100"/>
    </location>
</feature>
<organism evidence="2 3">
    <name type="scientific">Arthrobacter pigmenti</name>
    <dbReference type="NCBI Taxonomy" id="271432"/>
    <lineage>
        <taxon>Bacteria</taxon>
        <taxon>Bacillati</taxon>
        <taxon>Actinomycetota</taxon>
        <taxon>Actinomycetes</taxon>
        <taxon>Micrococcales</taxon>
        <taxon>Micrococcaceae</taxon>
        <taxon>Arthrobacter</taxon>
    </lineage>
</organism>
<accession>A0A846RIS9</accession>
<dbReference type="AlphaFoldDB" id="A0A846RIS9"/>
<dbReference type="Proteomes" id="UP000547458">
    <property type="component" value="Unassembled WGS sequence"/>
</dbReference>
<dbReference type="Pfam" id="PF06993">
    <property type="entry name" value="DUF1304"/>
    <property type="match status" value="1"/>
</dbReference>
<keyword evidence="3" id="KW-1185">Reference proteome</keyword>
<keyword evidence="1" id="KW-1133">Transmembrane helix</keyword>
<keyword evidence="1" id="KW-0812">Transmembrane</keyword>
<dbReference type="PANTHER" id="PTHR38446">
    <property type="entry name" value="BLL0914 PROTEIN"/>
    <property type="match status" value="1"/>
</dbReference>
<gene>
    <name evidence="2" type="ORF">BJ994_000165</name>
</gene>
<feature type="transmembrane region" description="Helical" evidence="1">
    <location>
        <begin position="6"/>
        <end position="28"/>
    </location>
</feature>
<proteinExistence type="predicted"/>
<keyword evidence="1" id="KW-0472">Membrane</keyword>
<evidence type="ECO:0000313" key="3">
    <source>
        <dbReference type="Proteomes" id="UP000547458"/>
    </source>
</evidence>
<name>A0A846RIS9_9MICC</name>
<protein>
    <submittedName>
        <fullName evidence="2">Putative membrane protein</fullName>
    </submittedName>
</protein>
<feature type="transmembrane region" description="Helical" evidence="1">
    <location>
        <begin position="105"/>
        <end position="126"/>
    </location>
</feature>
<evidence type="ECO:0000313" key="2">
    <source>
        <dbReference type="EMBL" id="NJC21089.1"/>
    </source>
</evidence>
<feature type="transmembrane region" description="Helical" evidence="1">
    <location>
        <begin position="58"/>
        <end position="75"/>
    </location>
</feature>
<dbReference type="EMBL" id="JAATJL010000001">
    <property type="protein sequence ID" value="NJC21089.1"/>
    <property type="molecule type" value="Genomic_DNA"/>
</dbReference>
<dbReference type="RefSeq" id="WP_167990442.1">
    <property type="nucleotide sequence ID" value="NZ_JAATJL010000001.1"/>
</dbReference>
<sequence length="128" mass="14009">MTTFPLPIALFALIAALLHVYIFVLETIRWRHPSVWRKFDVRSQEHANILRPMAFNQGFYNLFLAAGVIIGLALSGTLVGYGMIVMALGSMVLAAVVLFVTIRALWIGALIQGVPPLVALVGMVIVSF</sequence>
<comment type="caution">
    <text evidence="2">The sequence shown here is derived from an EMBL/GenBank/DDBJ whole genome shotgun (WGS) entry which is preliminary data.</text>
</comment>
<reference evidence="2 3" key="1">
    <citation type="submission" date="2020-03" db="EMBL/GenBank/DDBJ databases">
        <title>Sequencing the genomes of 1000 actinobacteria strains.</title>
        <authorList>
            <person name="Klenk H.-P."/>
        </authorList>
    </citation>
    <scope>NUCLEOTIDE SEQUENCE [LARGE SCALE GENOMIC DNA]</scope>
    <source>
        <strain evidence="2 3">DSM 16403</strain>
    </source>
</reference>
<dbReference type="InterPro" id="IPR009732">
    <property type="entry name" value="DUF1304"/>
</dbReference>